<comment type="caution">
    <text evidence="2">The sequence shown here is derived from an EMBL/GenBank/DDBJ whole genome shotgun (WGS) entry which is preliminary data.</text>
</comment>
<organism evidence="2 3">
    <name type="scientific">Paraburkholderia dipogonis</name>
    <dbReference type="NCBI Taxonomy" id="1211383"/>
    <lineage>
        <taxon>Bacteria</taxon>
        <taxon>Pseudomonadati</taxon>
        <taxon>Pseudomonadota</taxon>
        <taxon>Betaproteobacteria</taxon>
        <taxon>Burkholderiales</taxon>
        <taxon>Burkholderiaceae</taxon>
        <taxon>Paraburkholderia</taxon>
    </lineage>
</organism>
<evidence type="ECO:0000313" key="2">
    <source>
        <dbReference type="EMBL" id="TFE38151.1"/>
    </source>
</evidence>
<evidence type="ECO:0000313" key="3">
    <source>
        <dbReference type="Proteomes" id="UP000297385"/>
    </source>
</evidence>
<dbReference type="InterPro" id="IPR036390">
    <property type="entry name" value="WH_DNA-bd_sf"/>
</dbReference>
<dbReference type="EMBL" id="SNVI01000004">
    <property type="protein sequence ID" value="TFE38151.1"/>
    <property type="molecule type" value="Genomic_DNA"/>
</dbReference>
<sequence length="439" mass="48457">MFDNNIYNDWGFKESPFSTKPLHSNETGDNLLVGRDDDIRKLALKLVSSDAAVCLDGPVGAGKTSLANVTIYKGMRNFLEKGVPSPLLLPCARTFQIKPEQSADDLKFEILIEVAQALIDNACKFQYGIKIAGSIEMNAWLNSPLINQWGEGVATILANGDGGQVNEGAGFSKSGFEKVLTNWLGKIFPDGRNGGVVCVIDNLELLEKSAEARKKIENLRDTLLTIQGIKWILCGAHGILQGVITSPRLAGYLQEPLPIKPLTLKDAGELVNRRVSFFRMECGPTPYLPLSNGDFHTLYTILQHNLRICLSYAEDYCMHISMRGLKPNSEAEKSQIFFSWLKERAKGIYEGMRPHAGQTAINLLCLAASSSDMGGEFSPGDYEKLGFSSLQAMRPHVKTLEDCGALSAQKDDLDQRRKTISITGKGWLIYWYKVTLAQD</sequence>
<evidence type="ECO:0000313" key="1">
    <source>
        <dbReference type="EMBL" id="TFE38026.1"/>
    </source>
</evidence>
<proteinExistence type="predicted"/>
<name>A0A4Y8ML46_9BURK</name>
<reference evidence="2 3" key="1">
    <citation type="submission" date="2019-03" db="EMBL/GenBank/DDBJ databases">
        <title>Complete Genome Sequence of Paraburkholderia dipogonis ICMP 19430T, a Nitrogen-fixing Symbiont of the South African Invasive Legume Dipogon lignosus in New Zealand.</title>
        <authorList>
            <person name="De Meyer S.E."/>
        </authorList>
    </citation>
    <scope>NUCLEOTIDE SEQUENCE [LARGE SCALE GENOMIC DNA]</scope>
    <source>
        <strain evidence="2 3">ICMP 19430</strain>
    </source>
</reference>
<accession>A0A4Y8ML46</accession>
<dbReference type="AlphaFoldDB" id="A0A4Y8ML46"/>
<protein>
    <submittedName>
        <fullName evidence="2">Uncharacterized protein</fullName>
    </submittedName>
</protein>
<dbReference type="EMBL" id="SNVI01000004">
    <property type="protein sequence ID" value="TFE38026.1"/>
    <property type="molecule type" value="Genomic_DNA"/>
</dbReference>
<dbReference type="GeneID" id="97310068"/>
<dbReference type="Proteomes" id="UP000297385">
    <property type="component" value="Unassembled WGS sequence"/>
</dbReference>
<dbReference type="RefSeq" id="WP_134465678.1">
    <property type="nucleotide sequence ID" value="NZ_JBHMFL010000070.1"/>
</dbReference>
<dbReference type="SUPFAM" id="SSF46785">
    <property type="entry name" value="Winged helix' DNA-binding domain"/>
    <property type="match status" value="1"/>
</dbReference>
<gene>
    <name evidence="1" type="ORF">E2553_37105</name>
    <name evidence="2" type="ORF">E2553_37875</name>
</gene>
<dbReference type="InterPro" id="IPR027417">
    <property type="entry name" value="P-loop_NTPase"/>
</dbReference>
<dbReference type="SUPFAM" id="SSF52540">
    <property type="entry name" value="P-loop containing nucleoside triphosphate hydrolases"/>
    <property type="match status" value="1"/>
</dbReference>
<dbReference type="Gene3D" id="3.40.50.300">
    <property type="entry name" value="P-loop containing nucleotide triphosphate hydrolases"/>
    <property type="match status" value="1"/>
</dbReference>